<proteinExistence type="predicted"/>
<protein>
    <submittedName>
        <fullName evidence="1">Uncharacterized protein</fullName>
    </submittedName>
</protein>
<reference evidence="1" key="1">
    <citation type="journal article" date="2015" name="Nature">
        <title>Complex archaea that bridge the gap between prokaryotes and eukaryotes.</title>
        <authorList>
            <person name="Spang A."/>
            <person name="Saw J.H."/>
            <person name="Jorgensen S.L."/>
            <person name="Zaremba-Niedzwiedzka K."/>
            <person name="Martijn J."/>
            <person name="Lind A.E."/>
            <person name="van Eijk R."/>
            <person name="Schleper C."/>
            <person name="Guy L."/>
            <person name="Ettema T.J."/>
        </authorList>
    </citation>
    <scope>NUCLEOTIDE SEQUENCE</scope>
</reference>
<comment type="caution">
    <text evidence="1">The sequence shown here is derived from an EMBL/GenBank/DDBJ whole genome shotgun (WGS) entry which is preliminary data.</text>
</comment>
<gene>
    <name evidence="1" type="ORF">LCGC14_0428910</name>
</gene>
<sequence>MIKCPWCAKEWEWDWCLDEIIGAQSAEFVSSESVTKLLLYVCTCGGSLGVLTEEKNGSHLFTGTLEEV</sequence>
<accession>A0A0F9VY16</accession>
<dbReference type="EMBL" id="LAZR01000400">
    <property type="protein sequence ID" value="KKN70618.1"/>
    <property type="molecule type" value="Genomic_DNA"/>
</dbReference>
<dbReference type="AlphaFoldDB" id="A0A0F9VY16"/>
<name>A0A0F9VY16_9ZZZZ</name>
<evidence type="ECO:0000313" key="1">
    <source>
        <dbReference type="EMBL" id="KKN70618.1"/>
    </source>
</evidence>
<organism evidence="1">
    <name type="scientific">marine sediment metagenome</name>
    <dbReference type="NCBI Taxonomy" id="412755"/>
    <lineage>
        <taxon>unclassified sequences</taxon>
        <taxon>metagenomes</taxon>
        <taxon>ecological metagenomes</taxon>
    </lineage>
</organism>